<dbReference type="AlphaFoldDB" id="A0A086A2X5"/>
<evidence type="ECO:0000313" key="2">
    <source>
        <dbReference type="Proteomes" id="UP000028705"/>
    </source>
</evidence>
<sequence>MKRLKILYLIGLFLMISCNKGTKENPIDTSSRNWGKLTHLKYNLYESDFQNKKTIVEKIVYYDPEDKKHHSFYTDQLSVEEPGKSVMLTYSSVIDISTYKELEGTCYAVDKNRVYFLDTTVRIRTPLYDPDPKLFIKHFGYDEAKNKYYLPENKRFKNCKLISKTSETIVVNYIQWATTDRPNFILAKDYQKHKNQDDLVDYCFFLDTQNITIWDFPKDVNEQLDNGKPATFTGRFYKTKQFDDAFPYKGWGTYSFKSKDGFYKVFVYEKIKNK</sequence>
<accession>A0A086A2X5</accession>
<proteinExistence type="predicted"/>
<keyword evidence="2" id="KW-1185">Reference proteome</keyword>
<dbReference type="OrthoDB" id="1256120at2"/>
<dbReference type="Proteomes" id="UP000028705">
    <property type="component" value="Unassembled WGS sequence"/>
</dbReference>
<protein>
    <submittedName>
        <fullName evidence="1">Uncharacterized protein</fullName>
    </submittedName>
</protein>
<dbReference type="EMBL" id="JPRH01000008">
    <property type="protein sequence ID" value="KFF11039.1"/>
    <property type="molecule type" value="Genomic_DNA"/>
</dbReference>
<evidence type="ECO:0000313" key="1">
    <source>
        <dbReference type="EMBL" id="KFF11039.1"/>
    </source>
</evidence>
<organism evidence="1 2">
    <name type="scientific">Chryseobacterium soli</name>
    <dbReference type="NCBI Taxonomy" id="445961"/>
    <lineage>
        <taxon>Bacteria</taxon>
        <taxon>Pseudomonadati</taxon>
        <taxon>Bacteroidota</taxon>
        <taxon>Flavobacteriia</taxon>
        <taxon>Flavobacteriales</taxon>
        <taxon>Weeksellaceae</taxon>
        <taxon>Chryseobacterium group</taxon>
        <taxon>Chryseobacterium</taxon>
    </lineage>
</organism>
<comment type="caution">
    <text evidence="1">The sequence shown here is derived from an EMBL/GenBank/DDBJ whole genome shotgun (WGS) entry which is preliminary data.</text>
</comment>
<dbReference type="eggNOG" id="ENOG5033UVM">
    <property type="taxonomic scope" value="Bacteria"/>
</dbReference>
<dbReference type="RefSeq" id="WP_034713882.1">
    <property type="nucleotide sequence ID" value="NZ_JPRH01000008.1"/>
</dbReference>
<gene>
    <name evidence="1" type="ORF">IW15_17915</name>
</gene>
<reference evidence="1 2" key="1">
    <citation type="submission" date="2014-07" db="EMBL/GenBank/DDBJ databases">
        <title>Genome of Chryseobacterium soli DSM 19298.</title>
        <authorList>
            <person name="Stropko S.J."/>
            <person name="Pipes S.E."/>
            <person name="Newman J."/>
        </authorList>
    </citation>
    <scope>NUCLEOTIDE SEQUENCE [LARGE SCALE GENOMIC DNA]</scope>
    <source>
        <strain evidence="1 2">DSM 19298</strain>
    </source>
</reference>
<dbReference type="STRING" id="445961.IW15_17915"/>
<dbReference type="PROSITE" id="PS51257">
    <property type="entry name" value="PROKAR_LIPOPROTEIN"/>
    <property type="match status" value="1"/>
</dbReference>
<name>A0A086A2X5_9FLAO</name>